<evidence type="ECO:0000313" key="2">
    <source>
        <dbReference type="EMBL" id="JAC79679.1"/>
    </source>
</evidence>
<proteinExistence type="predicted"/>
<dbReference type="Gene3D" id="3.10.450.40">
    <property type="match status" value="1"/>
</dbReference>
<feature type="region of interest" description="Disordered" evidence="1">
    <location>
        <begin position="228"/>
        <end position="257"/>
    </location>
</feature>
<name>A0A061S9K0_9CHLO</name>
<reference evidence="2" key="1">
    <citation type="submission" date="2014-05" db="EMBL/GenBank/DDBJ databases">
        <title>The transcriptome of the halophilic microalga Tetraselmis sp. GSL018 isolated from the Great Salt Lake, Utah.</title>
        <authorList>
            <person name="Jinkerson R.E."/>
            <person name="D'Adamo S."/>
            <person name="Posewitz M.C."/>
        </authorList>
    </citation>
    <scope>NUCLEOTIDE SEQUENCE</scope>
    <source>
        <strain evidence="2">GSL018</strain>
    </source>
</reference>
<feature type="region of interest" description="Disordered" evidence="1">
    <location>
        <begin position="188"/>
        <end position="213"/>
    </location>
</feature>
<dbReference type="InterPro" id="IPR044673">
    <property type="entry name" value="DCL-like"/>
</dbReference>
<dbReference type="EMBL" id="GBEZ01005654">
    <property type="protein sequence ID" value="JAC79679.1"/>
    <property type="molecule type" value="Transcribed_RNA"/>
</dbReference>
<gene>
    <name evidence="2" type="ORF">TSPGSL018_12095</name>
</gene>
<dbReference type="PANTHER" id="PTHR33415">
    <property type="entry name" value="PROTEIN EMBRYO DEFECTIVE 514"/>
    <property type="match status" value="1"/>
</dbReference>
<dbReference type="PANTHER" id="PTHR33415:SF12">
    <property type="entry name" value="PROTEIN EMBRYO DEFECTIVE 514"/>
    <property type="match status" value="1"/>
</dbReference>
<accession>A0A061S9K0</accession>
<protein>
    <submittedName>
        <fullName evidence="2">Protein chloroplastic-like</fullName>
    </submittedName>
</protein>
<dbReference type="AlphaFoldDB" id="A0A061S9K0"/>
<evidence type="ECO:0000256" key="1">
    <source>
        <dbReference type="SAM" id="MobiDB-lite"/>
    </source>
</evidence>
<sequence>MTGATGKPISLCGKTFGSKEEMFEHFSDVLHSLPPGGIAGSPHSEMLLELLKEGHRDASEKIGCGVKHFEAGFHPEYNAKCFMLVRKDGSRIDFSFRKCINNMLSKRWVTEMPPLLRLRLHSRRLMAALKAKTQLKRYDDDLGHATAEEVIADVWNIIAEEENLNFSTASVVRPQHAGAELLLQRWPQGHHQGAPGLPADRRGGGPEPRSGKAAAAARLLGRLVAEPPWARRPAPPQDLLHVHGGAPQPGQLQRHSRAAPQLCRVWLPRAAALHEEPQQRDHPSDRGLRA</sequence>
<dbReference type="Pfam" id="PF11523">
    <property type="entry name" value="DUF3223"/>
    <property type="match status" value="1"/>
</dbReference>
<organism evidence="2">
    <name type="scientific">Tetraselmis sp. GSL018</name>
    <dbReference type="NCBI Taxonomy" id="582737"/>
    <lineage>
        <taxon>Eukaryota</taxon>
        <taxon>Viridiplantae</taxon>
        <taxon>Chlorophyta</taxon>
        <taxon>core chlorophytes</taxon>
        <taxon>Chlorodendrophyceae</taxon>
        <taxon>Chlorodendrales</taxon>
        <taxon>Chlorodendraceae</taxon>
        <taxon>Tetraselmis</taxon>
    </lineage>
</organism>